<evidence type="ECO:0000256" key="3">
    <source>
        <dbReference type="ARBA" id="ARBA00023163"/>
    </source>
</evidence>
<comment type="caution">
    <text evidence="5">The sequence shown here is derived from an EMBL/GenBank/DDBJ whole genome shotgun (WGS) entry which is preliminary data.</text>
</comment>
<dbReference type="InterPro" id="IPR036390">
    <property type="entry name" value="WH_DNA-bd_sf"/>
</dbReference>
<evidence type="ECO:0000256" key="1">
    <source>
        <dbReference type="ARBA" id="ARBA00023015"/>
    </source>
</evidence>
<dbReference type="GO" id="GO:0006950">
    <property type="term" value="P:response to stress"/>
    <property type="evidence" value="ECO:0007669"/>
    <property type="project" value="TreeGrafter"/>
</dbReference>
<name>A0A4R1M1V0_9SPHI</name>
<dbReference type="InterPro" id="IPR000835">
    <property type="entry name" value="HTH_MarR-typ"/>
</dbReference>
<dbReference type="SUPFAM" id="SSF46785">
    <property type="entry name" value="Winged helix' DNA-binding domain"/>
    <property type="match status" value="1"/>
</dbReference>
<sequence length="148" mass="17398">MHKESFNRYSLLLDCTARRVKQYAQVQFNLGNYGVTVDQWAVLKNLNNTANISQKELAKLCGKDQPTLTRILDLLVKKGFVERTIHKNDRRSFIVQLSEEGRNKVSELEPNVREIRMKAWENLDENDFEDLQRILNTIYKNLELNNND</sequence>
<dbReference type="OrthoDB" id="5327581at2"/>
<keyword evidence="2 5" id="KW-0238">DNA-binding</keyword>
<keyword evidence="1" id="KW-0805">Transcription regulation</keyword>
<dbReference type="GO" id="GO:0003677">
    <property type="term" value="F:DNA binding"/>
    <property type="evidence" value="ECO:0007669"/>
    <property type="project" value="UniProtKB-KW"/>
</dbReference>
<keyword evidence="3" id="KW-0804">Transcription</keyword>
<organism evidence="5 6">
    <name type="scientific">Albibacterium bauzanense</name>
    <dbReference type="NCBI Taxonomy" id="653929"/>
    <lineage>
        <taxon>Bacteria</taxon>
        <taxon>Pseudomonadati</taxon>
        <taxon>Bacteroidota</taxon>
        <taxon>Sphingobacteriia</taxon>
        <taxon>Sphingobacteriales</taxon>
        <taxon>Sphingobacteriaceae</taxon>
        <taxon>Albibacterium</taxon>
    </lineage>
</organism>
<accession>A0A4R1M1V0</accession>
<dbReference type="PROSITE" id="PS01117">
    <property type="entry name" value="HTH_MARR_1"/>
    <property type="match status" value="1"/>
</dbReference>
<evidence type="ECO:0000313" key="5">
    <source>
        <dbReference type="EMBL" id="TCK84824.1"/>
    </source>
</evidence>
<dbReference type="Gene3D" id="1.10.10.10">
    <property type="entry name" value="Winged helix-like DNA-binding domain superfamily/Winged helix DNA-binding domain"/>
    <property type="match status" value="1"/>
</dbReference>
<dbReference type="Proteomes" id="UP000294616">
    <property type="component" value="Unassembled WGS sequence"/>
</dbReference>
<dbReference type="InterPro" id="IPR023187">
    <property type="entry name" value="Tscrpt_reg_MarR-type_CS"/>
</dbReference>
<keyword evidence="6" id="KW-1185">Reference proteome</keyword>
<dbReference type="Pfam" id="PF01047">
    <property type="entry name" value="MarR"/>
    <property type="match status" value="1"/>
</dbReference>
<evidence type="ECO:0000259" key="4">
    <source>
        <dbReference type="PROSITE" id="PS50995"/>
    </source>
</evidence>
<protein>
    <submittedName>
        <fullName evidence="5">DNA-binding MarR family transcriptional regulator</fullName>
    </submittedName>
</protein>
<dbReference type="PROSITE" id="PS50995">
    <property type="entry name" value="HTH_MARR_2"/>
    <property type="match status" value="1"/>
</dbReference>
<dbReference type="EMBL" id="SMGO01000001">
    <property type="protein sequence ID" value="TCK84824.1"/>
    <property type="molecule type" value="Genomic_DNA"/>
</dbReference>
<feature type="domain" description="HTH marR-type" evidence="4">
    <location>
        <begin position="6"/>
        <end position="140"/>
    </location>
</feature>
<proteinExistence type="predicted"/>
<gene>
    <name evidence="5" type="ORF">C8N28_0118</name>
</gene>
<reference evidence="5 6" key="1">
    <citation type="submission" date="2019-03" db="EMBL/GenBank/DDBJ databases">
        <title>Genomic Encyclopedia of Archaeal and Bacterial Type Strains, Phase II (KMG-II): from individual species to whole genera.</title>
        <authorList>
            <person name="Goeker M."/>
        </authorList>
    </citation>
    <scope>NUCLEOTIDE SEQUENCE [LARGE SCALE GENOMIC DNA]</scope>
    <source>
        <strain evidence="5 6">DSM 22554</strain>
    </source>
</reference>
<dbReference type="AlphaFoldDB" id="A0A4R1M1V0"/>
<dbReference type="InterPro" id="IPR036388">
    <property type="entry name" value="WH-like_DNA-bd_sf"/>
</dbReference>
<dbReference type="InterPro" id="IPR039422">
    <property type="entry name" value="MarR/SlyA-like"/>
</dbReference>
<dbReference type="PANTHER" id="PTHR33164">
    <property type="entry name" value="TRANSCRIPTIONAL REGULATOR, MARR FAMILY"/>
    <property type="match status" value="1"/>
</dbReference>
<dbReference type="RefSeq" id="WP_132220499.1">
    <property type="nucleotide sequence ID" value="NZ_SMGO01000001.1"/>
</dbReference>
<dbReference type="GO" id="GO:0003700">
    <property type="term" value="F:DNA-binding transcription factor activity"/>
    <property type="evidence" value="ECO:0007669"/>
    <property type="project" value="InterPro"/>
</dbReference>
<dbReference type="SMART" id="SM00347">
    <property type="entry name" value="HTH_MARR"/>
    <property type="match status" value="1"/>
</dbReference>
<evidence type="ECO:0000313" key="6">
    <source>
        <dbReference type="Proteomes" id="UP000294616"/>
    </source>
</evidence>
<dbReference type="PRINTS" id="PR00598">
    <property type="entry name" value="HTHMARR"/>
</dbReference>
<evidence type="ECO:0000256" key="2">
    <source>
        <dbReference type="ARBA" id="ARBA00023125"/>
    </source>
</evidence>
<dbReference type="PANTHER" id="PTHR33164:SF43">
    <property type="entry name" value="HTH-TYPE TRANSCRIPTIONAL REPRESSOR YETL"/>
    <property type="match status" value="1"/>
</dbReference>